<dbReference type="STRING" id="7398.A0A1B0A117"/>
<feature type="compositionally biased region" description="Gly residues" evidence="8">
    <location>
        <begin position="950"/>
        <end position="965"/>
    </location>
</feature>
<feature type="compositionally biased region" description="Low complexity" evidence="8">
    <location>
        <begin position="839"/>
        <end position="855"/>
    </location>
</feature>
<feature type="domain" description="Fork-head" evidence="9">
    <location>
        <begin position="674"/>
        <end position="753"/>
    </location>
</feature>
<proteinExistence type="predicted"/>
<feature type="compositionally biased region" description="Low complexity" evidence="8">
    <location>
        <begin position="69"/>
        <end position="99"/>
    </location>
</feature>
<feature type="region of interest" description="Disordered" evidence="8">
    <location>
        <begin position="937"/>
        <end position="969"/>
    </location>
</feature>
<dbReference type="GO" id="GO:0003700">
    <property type="term" value="F:DNA-binding transcription factor activity"/>
    <property type="evidence" value="ECO:0007669"/>
    <property type="project" value="InterPro"/>
</dbReference>
<sequence>MSPDNPTQLLRTHDLRQLRTLPSVTTATVVATATAAAAAAAASIASNATANGIRGVPLPSNATIFSTANNVTNNGSSHSNNNNNSSSSSINNNNNNNNNTATASQHHLSNLLAAANNKVNNANQNLNHNSTTNNNNNFNGSVTFASANTNTVTSAMPSTSKYVLLQQNRNGLFTPYEGTASTGFPHSAASTNGLLNAVNASPAGSIVVLATEPVDIHHNGGNNESQMNTGTTSATIADNDEELRSLAWLNNSNLIKEIVTTTTTANNVAGVVNKRAIINNNSNSQNNICIVSASNATNNAKAHDLIEELPHQVVNEEQVIATTSVIPSELPNDTQITTLSVSDFQQQFKRFSASDLKDQSISHVYGNLAALGAATMYVGPSGTTTVVEYKAGTTFLPARQLLNGAATNSNASMNSTSIVNANGSNNNTNSSFVPSSSTTNHNNTVLLQNGANNATNNSHNGNNNTNTTTSSINNGSSSASSTTHHPHKKYLREKMNVLDQGGGGNASSSSCSSNLQVTTNPSMPTQTLSVTSCTTSLVSVGSTITVVSSPASSNSSLSTAAVNGGNSPPLSKVGSNAATSFFALSGNQAPIALNYTNTGQVTAASFLAVSSANNSSSLSLTADGHSNSITSNQIPAGYTLVNHPVAAQHVSSSAVTTATTATTTVSMPLQQVLVSLIFMAIEGSQEKALPVKEIYAWIVQHFPYFKTAPTGWKNSVRHNLSLNKSFVKVEKAPNMGKGSLWRVEQQQRQNLIQALNRSPFFQNSATVDKVSVKSPGNTSVPTVDSYDVIDGGCKSLNTSNASSSHINSRFDPNLFPNLSKAFKDISDVVPDVPDDEYPSDYSTTTKSQNQNNTTTKYSYSSNNHPQQNGNVINAGQMSSTIAPGPVMATFSNYESIERLARDCGAESIDDVNAATAMLALKHGPKVFSGTFQNGAPVITSSPSEDHTYSAGGGGVGGGSSSGAGSGTSTPLINGSSSLIVNGSVHALGSGCVDNQSNCASSDAAYESSEDHNITPEELEDQQRHRDGVDALLSLSLSSGIDTGSNTTQSSQNSSLNSNSPSKRPPSTSVEEEHISTMDNNSNYHLIQPHNVSKMALLSTAANVAFAAVNGNNGSGRNANPTHSTMLDEGFNAQGYYSNQNNNNAGNAIVTNGNYHHGVGNGNMSGSLHHHYQNHSHHNHNNSYSLHSTATTGGNKKPKPLRSLRTKIKRKAPWMSVLHATN</sequence>
<keyword evidence="3" id="KW-0805">Transcription regulation</keyword>
<feature type="compositionally biased region" description="Low complexity" evidence="8">
    <location>
        <begin position="449"/>
        <end position="483"/>
    </location>
</feature>
<evidence type="ECO:0000256" key="4">
    <source>
        <dbReference type="ARBA" id="ARBA00023125"/>
    </source>
</evidence>
<dbReference type="VEuPathDB" id="VectorBase:GPAI031236"/>
<protein>
    <recommendedName>
        <fullName evidence="9">Fork-head domain-containing protein</fullName>
    </recommendedName>
</protein>
<evidence type="ECO:0000256" key="8">
    <source>
        <dbReference type="SAM" id="MobiDB-lite"/>
    </source>
</evidence>
<dbReference type="InterPro" id="IPR001766">
    <property type="entry name" value="Fork_head_dom"/>
</dbReference>
<feature type="compositionally biased region" description="Polar residues" evidence="8">
    <location>
        <begin position="432"/>
        <end position="447"/>
    </location>
</feature>
<evidence type="ECO:0000313" key="10">
    <source>
        <dbReference type="EnsemblMetazoa" id="GPAI031236-PA"/>
    </source>
</evidence>
<evidence type="ECO:0000256" key="2">
    <source>
        <dbReference type="ARBA" id="ARBA00022473"/>
    </source>
</evidence>
<dbReference type="SMART" id="SM00339">
    <property type="entry name" value="FH"/>
    <property type="match status" value="1"/>
</dbReference>
<dbReference type="PRINTS" id="PR00053">
    <property type="entry name" value="FORKHEAD"/>
</dbReference>
<keyword evidence="2" id="KW-0217">Developmental protein</keyword>
<keyword evidence="4 7" id="KW-0238">DNA-binding</keyword>
<dbReference type="InterPro" id="IPR030456">
    <property type="entry name" value="TF_fork_head_CS_2"/>
</dbReference>
<dbReference type="InterPro" id="IPR036390">
    <property type="entry name" value="WH_DNA-bd_sf"/>
</dbReference>
<feature type="compositionally biased region" description="Basic and acidic residues" evidence="8">
    <location>
        <begin position="1008"/>
        <end position="1023"/>
    </location>
</feature>
<keyword evidence="11" id="KW-1185">Reference proteome</keyword>
<feature type="DNA-binding region" description="Fork-head" evidence="7">
    <location>
        <begin position="674"/>
        <end position="753"/>
    </location>
</feature>
<dbReference type="PANTHER" id="PTHR13962">
    <property type="entry name" value="FORKHEAD BOX PROTEIN N3-LIKE PROTEIN-RELATED"/>
    <property type="match status" value="1"/>
</dbReference>
<evidence type="ECO:0000259" key="9">
    <source>
        <dbReference type="PROSITE" id="PS50039"/>
    </source>
</evidence>
<feature type="region of interest" description="Disordered" evidence="8">
    <location>
        <begin position="69"/>
        <end position="102"/>
    </location>
</feature>
<dbReference type="GO" id="GO:0005634">
    <property type="term" value="C:nucleus"/>
    <property type="evidence" value="ECO:0007669"/>
    <property type="project" value="UniProtKB-SubCell"/>
</dbReference>
<feature type="region of interest" description="Disordered" evidence="8">
    <location>
        <begin position="417"/>
        <end position="527"/>
    </location>
</feature>
<dbReference type="InterPro" id="IPR047119">
    <property type="entry name" value="FOXN2/3-like"/>
</dbReference>
<evidence type="ECO:0000256" key="7">
    <source>
        <dbReference type="PROSITE-ProRule" id="PRU00089"/>
    </source>
</evidence>
<dbReference type="Pfam" id="PF00250">
    <property type="entry name" value="Forkhead"/>
    <property type="match status" value="1"/>
</dbReference>
<feature type="region of interest" description="Disordered" evidence="8">
    <location>
        <begin position="829"/>
        <end position="855"/>
    </location>
</feature>
<dbReference type="CDD" id="cd20031">
    <property type="entry name" value="FH_FOXN2-like"/>
    <property type="match status" value="1"/>
</dbReference>
<name>A0A1B0A117_GLOPL</name>
<evidence type="ECO:0000256" key="3">
    <source>
        <dbReference type="ARBA" id="ARBA00023015"/>
    </source>
</evidence>
<dbReference type="PROSITE" id="PS00658">
    <property type="entry name" value="FORK_HEAD_2"/>
    <property type="match status" value="1"/>
</dbReference>
<feature type="compositionally biased region" description="Low complexity" evidence="8">
    <location>
        <begin position="417"/>
        <end position="431"/>
    </location>
</feature>
<dbReference type="Gene3D" id="1.10.10.10">
    <property type="entry name" value="Winged helix-like DNA-binding domain superfamily/Winged helix DNA-binding domain"/>
    <property type="match status" value="1"/>
</dbReference>
<feature type="compositionally biased region" description="Low complexity" evidence="8">
    <location>
        <begin position="1044"/>
        <end position="1068"/>
    </location>
</feature>
<evidence type="ECO:0000313" key="11">
    <source>
        <dbReference type="Proteomes" id="UP000092445"/>
    </source>
</evidence>
<comment type="subcellular location">
    <subcellularLocation>
        <location evidence="1 7">Nucleus</location>
    </subcellularLocation>
</comment>
<dbReference type="GO" id="GO:0000987">
    <property type="term" value="F:cis-regulatory region sequence-specific DNA binding"/>
    <property type="evidence" value="ECO:0007669"/>
    <property type="project" value="TreeGrafter"/>
</dbReference>
<dbReference type="Proteomes" id="UP000092445">
    <property type="component" value="Unassembled WGS sequence"/>
</dbReference>
<dbReference type="SUPFAM" id="SSF46785">
    <property type="entry name" value="Winged helix' DNA-binding domain"/>
    <property type="match status" value="1"/>
</dbReference>
<feature type="region of interest" description="Disordered" evidence="8">
    <location>
        <begin position="1159"/>
        <end position="1203"/>
    </location>
</feature>
<dbReference type="AlphaFoldDB" id="A0A1B0A117"/>
<keyword evidence="6 7" id="KW-0539">Nucleus</keyword>
<dbReference type="EnsemblMetazoa" id="GPAI031236-RA">
    <property type="protein sequence ID" value="GPAI031236-PA"/>
    <property type="gene ID" value="GPAI031236"/>
</dbReference>
<dbReference type="PROSITE" id="PS50039">
    <property type="entry name" value="FORK_HEAD_3"/>
    <property type="match status" value="1"/>
</dbReference>
<feature type="compositionally biased region" description="Polar residues" evidence="8">
    <location>
        <begin position="514"/>
        <end position="526"/>
    </location>
</feature>
<organism evidence="10 11">
    <name type="scientific">Glossina pallidipes</name>
    <name type="common">Tsetse fly</name>
    <dbReference type="NCBI Taxonomy" id="7398"/>
    <lineage>
        <taxon>Eukaryota</taxon>
        <taxon>Metazoa</taxon>
        <taxon>Ecdysozoa</taxon>
        <taxon>Arthropoda</taxon>
        <taxon>Hexapoda</taxon>
        <taxon>Insecta</taxon>
        <taxon>Pterygota</taxon>
        <taxon>Neoptera</taxon>
        <taxon>Endopterygota</taxon>
        <taxon>Diptera</taxon>
        <taxon>Brachycera</taxon>
        <taxon>Muscomorpha</taxon>
        <taxon>Hippoboscoidea</taxon>
        <taxon>Glossinidae</taxon>
        <taxon>Glossina</taxon>
    </lineage>
</organism>
<dbReference type="PANTHER" id="PTHR13962:SF22">
    <property type="entry name" value="FORKHEAD BOX PROTEIN N3-LIKE PROTEIN"/>
    <property type="match status" value="1"/>
</dbReference>
<feature type="compositionally biased region" description="Basic residues" evidence="8">
    <location>
        <begin position="1167"/>
        <end position="1179"/>
    </location>
</feature>
<accession>A0A1B0A117</accession>
<dbReference type="InterPro" id="IPR036388">
    <property type="entry name" value="WH-like_DNA-bd_sf"/>
</dbReference>
<evidence type="ECO:0000256" key="6">
    <source>
        <dbReference type="ARBA" id="ARBA00023242"/>
    </source>
</evidence>
<reference evidence="11" key="1">
    <citation type="submission" date="2014-03" db="EMBL/GenBank/DDBJ databases">
        <authorList>
            <person name="Aksoy S."/>
            <person name="Warren W."/>
            <person name="Wilson R.K."/>
        </authorList>
    </citation>
    <scope>NUCLEOTIDE SEQUENCE [LARGE SCALE GENOMIC DNA]</scope>
    <source>
        <strain evidence="11">IAEA</strain>
    </source>
</reference>
<evidence type="ECO:0000256" key="5">
    <source>
        <dbReference type="ARBA" id="ARBA00023163"/>
    </source>
</evidence>
<keyword evidence="5" id="KW-0804">Transcription</keyword>
<feature type="region of interest" description="Disordered" evidence="8">
    <location>
        <begin position="1002"/>
        <end position="1023"/>
    </location>
</feature>
<feature type="region of interest" description="Disordered" evidence="8">
    <location>
        <begin position="1039"/>
        <end position="1074"/>
    </location>
</feature>
<evidence type="ECO:0000256" key="1">
    <source>
        <dbReference type="ARBA" id="ARBA00004123"/>
    </source>
</evidence>
<reference evidence="10" key="2">
    <citation type="submission" date="2020-05" db="UniProtKB">
        <authorList>
            <consortium name="EnsemblMetazoa"/>
        </authorList>
    </citation>
    <scope>IDENTIFICATION</scope>
    <source>
        <strain evidence="10">IAEA</strain>
    </source>
</reference>